<organism evidence="3 4">
    <name type="scientific">Luteimonas endophytica</name>
    <dbReference type="NCBI Taxonomy" id="3042023"/>
    <lineage>
        <taxon>Bacteria</taxon>
        <taxon>Pseudomonadati</taxon>
        <taxon>Pseudomonadota</taxon>
        <taxon>Gammaproteobacteria</taxon>
        <taxon>Lysobacterales</taxon>
        <taxon>Lysobacteraceae</taxon>
        <taxon>Luteimonas</taxon>
    </lineage>
</organism>
<evidence type="ECO:0000313" key="4">
    <source>
        <dbReference type="Proteomes" id="UP001156940"/>
    </source>
</evidence>
<keyword evidence="4" id="KW-1185">Reference proteome</keyword>
<keyword evidence="2" id="KW-0732">Signal</keyword>
<evidence type="ECO:0008006" key="5">
    <source>
        <dbReference type="Google" id="ProtNLM"/>
    </source>
</evidence>
<dbReference type="Proteomes" id="UP001156940">
    <property type="component" value="Unassembled WGS sequence"/>
</dbReference>
<sequence>MTRRFVEVMAGLLAMGIANAGAGIAQEEQQYNRLYEAEQDTFDLPSRQRARAIEEKYGELFPRRTVDEIEEMKDGDLAFGFRAAFTALFYARSRPYLEVMSDHLSEMERRGIAQDQMREDFYRGLIGLRAFDEAAAYLSRHPGLQVEPVPAIAPAGSGADRGPMVYRTDPDEFKLLREHIRIDQGIAVVAVVHPLCNPSRRAMEAILKDVELLDAMKTSVHWVAPQSVRLNFDAVQDWNREHPDIQIGIAHDTHQWPGIDDWSTPHFYLLRDGALLDQFMGWPGEGGNRARLVELLERGELLRRTGATGPAMAGAGFSRPRFASGPAARTRPERSCS</sequence>
<feature type="signal peptide" evidence="2">
    <location>
        <begin position="1"/>
        <end position="20"/>
    </location>
</feature>
<dbReference type="RefSeq" id="WP_280574803.1">
    <property type="nucleotide sequence ID" value="NZ_JARXRM010000035.1"/>
</dbReference>
<evidence type="ECO:0000313" key="3">
    <source>
        <dbReference type="EMBL" id="MDH5823579.1"/>
    </source>
</evidence>
<gene>
    <name evidence="3" type="ORF">QFW77_11335</name>
</gene>
<dbReference type="EMBL" id="JARXRM010000035">
    <property type="protein sequence ID" value="MDH5823579.1"/>
    <property type="molecule type" value="Genomic_DNA"/>
</dbReference>
<feature type="region of interest" description="Disordered" evidence="1">
    <location>
        <begin position="307"/>
        <end position="337"/>
    </location>
</feature>
<evidence type="ECO:0000256" key="2">
    <source>
        <dbReference type="SAM" id="SignalP"/>
    </source>
</evidence>
<reference evidence="3 4" key="1">
    <citation type="submission" date="2023-04" db="EMBL/GenBank/DDBJ databases">
        <title>Luteimonas endophyticus RD2P54.</title>
        <authorList>
            <person name="Sun J.-Q."/>
        </authorList>
    </citation>
    <scope>NUCLEOTIDE SEQUENCE [LARGE SCALE GENOMIC DNA]</scope>
    <source>
        <strain evidence="3 4">RD2P54</strain>
    </source>
</reference>
<protein>
    <recommendedName>
        <fullName evidence="5">Thioredoxin domain-containing protein</fullName>
    </recommendedName>
</protein>
<name>A0ABT6JA04_9GAMM</name>
<comment type="caution">
    <text evidence="3">The sequence shown here is derived from an EMBL/GenBank/DDBJ whole genome shotgun (WGS) entry which is preliminary data.</text>
</comment>
<feature type="chain" id="PRO_5045250601" description="Thioredoxin domain-containing protein" evidence="2">
    <location>
        <begin position="21"/>
        <end position="337"/>
    </location>
</feature>
<evidence type="ECO:0000256" key="1">
    <source>
        <dbReference type="SAM" id="MobiDB-lite"/>
    </source>
</evidence>
<feature type="compositionally biased region" description="Low complexity" evidence="1">
    <location>
        <begin position="307"/>
        <end position="316"/>
    </location>
</feature>
<proteinExistence type="predicted"/>
<accession>A0ABT6JA04</accession>